<accession>A0A834LJJ9</accession>
<name>A0A834LJJ9_RHOSS</name>
<dbReference type="Proteomes" id="UP000626092">
    <property type="component" value="Unassembled WGS sequence"/>
</dbReference>
<evidence type="ECO:0000256" key="1">
    <source>
        <dbReference type="SAM" id="SignalP"/>
    </source>
</evidence>
<organism evidence="2 3">
    <name type="scientific">Rhododendron simsii</name>
    <name type="common">Sims's rhododendron</name>
    <dbReference type="NCBI Taxonomy" id="118357"/>
    <lineage>
        <taxon>Eukaryota</taxon>
        <taxon>Viridiplantae</taxon>
        <taxon>Streptophyta</taxon>
        <taxon>Embryophyta</taxon>
        <taxon>Tracheophyta</taxon>
        <taxon>Spermatophyta</taxon>
        <taxon>Magnoliopsida</taxon>
        <taxon>eudicotyledons</taxon>
        <taxon>Gunneridae</taxon>
        <taxon>Pentapetalae</taxon>
        <taxon>asterids</taxon>
        <taxon>Ericales</taxon>
        <taxon>Ericaceae</taxon>
        <taxon>Ericoideae</taxon>
        <taxon>Rhodoreae</taxon>
        <taxon>Rhododendron</taxon>
    </lineage>
</organism>
<keyword evidence="1" id="KW-0732">Signal</keyword>
<proteinExistence type="predicted"/>
<dbReference type="AlphaFoldDB" id="A0A834LJJ9"/>
<protein>
    <submittedName>
        <fullName evidence="2">Uncharacterized protein</fullName>
    </submittedName>
</protein>
<comment type="caution">
    <text evidence="2">The sequence shown here is derived from an EMBL/GenBank/DDBJ whole genome shotgun (WGS) entry which is preliminary data.</text>
</comment>
<feature type="chain" id="PRO_5032633809" evidence="1">
    <location>
        <begin position="20"/>
        <end position="113"/>
    </location>
</feature>
<evidence type="ECO:0000313" key="3">
    <source>
        <dbReference type="Proteomes" id="UP000626092"/>
    </source>
</evidence>
<keyword evidence="3" id="KW-1185">Reference proteome</keyword>
<feature type="signal peptide" evidence="1">
    <location>
        <begin position="1"/>
        <end position="19"/>
    </location>
</feature>
<sequence>MRSCSLHTLTFIFFPALNGNPPSRDSLHYIGPSGRLNAYQQVRCCDFLLGALVEGHMTVQYLIGSLLPESVNKDDALNAYCFFMRYNEMASNYNVEYIAGGKVVSVHFRFFGT</sequence>
<evidence type="ECO:0000313" key="2">
    <source>
        <dbReference type="EMBL" id="KAF7139518.1"/>
    </source>
</evidence>
<reference evidence="2" key="1">
    <citation type="submission" date="2019-11" db="EMBL/GenBank/DDBJ databases">
        <authorList>
            <person name="Liu Y."/>
            <person name="Hou J."/>
            <person name="Li T.-Q."/>
            <person name="Guan C.-H."/>
            <person name="Wu X."/>
            <person name="Wu H.-Z."/>
            <person name="Ling F."/>
            <person name="Zhang R."/>
            <person name="Shi X.-G."/>
            <person name="Ren J.-P."/>
            <person name="Chen E.-F."/>
            <person name="Sun J.-M."/>
        </authorList>
    </citation>
    <scope>NUCLEOTIDE SEQUENCE</scope>
    <source>
        <strain evidence="2">Adult_tree_wgs_1</strain>
        <tissue evidence="2">Leaves</tissue>
    </source>
</reference>
<gene>
    <name evidence="2" type="ORF">RHSIM_Rhsim07G0190900</name>
</gene>
<dbReference type="EMBL" id="WJXA01000007">
    <property type="protein sequence ID" value="KAF7139518.1"/>
    <property type="molecule type" value="Genomic_DNA"/>
</dbReference>